<dbReference type="STRING" id="1183438.GKIL_2815"/>
<dbReference type="NCBIfam" id="TIGR02606">
    <property type="entry name" value="antidote_CC2985"/>
    <property type="match status" value="1"/>
</dbReference>
<dbReference type="Proteomes" id="UP000017396">
    <property type="component" value="Chromosome"/>
</dbReference>
<accession>U5QJG7</accession>
<evidence type="ECO:0000256" key="1">
    <source>
        <dbReference type="ARBA" id="ARBA00008580"/>
    </source>
</evidence>
<dbReference type="PANTHER" id="PTHR36582:SF2">
    <property type="entry name" value="ANTITOXIN PARD"/>
    <property type="match status" value="1"/>
</dbReference>
<dbReference type="PANTHER" id="PTHR36582">
    <property type="entry name" value="ANTITOXIN PARD"/>
    <property type="match status" value="1"/>
</dbReference>
<evidence type="ECO:0000313" key="4">
    <source>
        <dbReference type="Proteomes" id="UP000017396"/>
    </source>
</evidence>
<dbReference type="PATRIC" id="fig|1183438.3.peg.2777"/>
<dbReference type="AlphaFoldDB" id="U5QJG7"/>
<dbReference type="KEGG" id="glj:GKIL_2815"/>
<gene>
    <name evidence="3" type="ORF">GKIL_2815</name>
</gene>
<keyword evidence="2" id="KW-1277">Toxin-antitoxin system</keyword>
<organism evidence="3 4">
    <name type="scientific">Gloeobacter kilaueensis (strain ATCC BAA-2537 / CCAP 1431/1 / ULC 316 / JS1)</name>
    <dbReference type="NCBI Taxonomy" id="1183438"/>
    <lineage>
        <taxon>Bacteria</taxon>
        <taxon>Bacillati</taxon>
        <taxon>Cyanobacteriota</taxon>
        <taxon>Cyanophyceae</taxon>
        <taxon>Gloeobacterales</taxon>
        <taxon>Gloeobacteraceae</taxon>
        <taxon>Gloeobacter</taxon>
    </lineage>
</organism>
<sequence>MPTSVALGEHFEAFIKAQLASGRYNNASEVVRAGLRLLEEQEKLEELRRAELRAAVQEGIDSGPGRSVEAVIAELRARRSAQRDQRQV</sequence>
<dbReference type="InterPro" id="IPR010985">
    <property type="entry name" value="Ribbon_hlx_hlx"/>
</dbReference>
<dbReference type="InterPro" id="IPR038296">
    <property type="entry name" value="ParD_sf"/>
</dbReference>
<keyword evidence="4" id="KW-1185">Reference proteome</keyword>
<dbReference type="HOGENOM" id="CLU_144805_6_0_3"/>
<dbReference type="Pfam" id="PF03693">
    <property type="entry name" value="ParD_antitoxin"/>
    <property type="match status" value="1"/>
</dbReference>
<dbReference type="eggNOG" id="COG3609">
    <property type="taxonomic scope" value="Bacteria"/>
</dbReference>
<dbReference type="SUPFAM" id="SSF47598">
    <property type="entry name" value="Ribbon-helix-helix"/>
    <property type="match status" value="1"/>
</dbReference>
<dbReference type="RefSeq" id="WP_023174279.1">
    <property type="nucleotide sequence ID" value="NC_022600.1"/>
</dbReference>
<comment type="similarity">
    <text evidence="1">Belongs to the ParD antitoxin family.</text>
</comment>
<name>U5QJG7_GLOK1</name>
<evidence type="ECO:0000256" key="2">
    <source>
        <dbReference type="ARBA" id="ARBA00022649"/>
    </source>
</evidence>
<dbReference type="Gene3D" id="6.10.10.120">
    <property type="entry name" value="Antitoxin ParD1-like"/>
    <property type="match status" value="1"/>
</dbReference>
<proteinExistence type="inferred from homology"/>
<dbReference type="GO" id="GO:0006355">
    <property type="term" value="P:regulation of DNA-templated transcription"/>
    <property type="evidence" value="ECO:0007669"/>
    <property type="project" value="InterPro"/>
</dbReference>
<dbReference type="InterPro" id="IPR022789">
    <property type="entry name" value="ParD"/>
</dbReference>
<dbReference type="EMBL" id="CP003587">
    <property type="protein sequence ID" value="AGY59061.1"/>
    <property type="molecule type" value="Genomic_DNA"/>
</dbReference>
<reference evidence="3 4" key="1">
    <citation type="journal article" date="2013" name="PLoS ONE">
        <title>Cultivation and Complete Genome Sequencing of Gloeobacter kilaueensis sp. nov., from a Lava Cave in Kilauea Caldera, Hawai'i.</title>
        <authorList>
            <person name="Saw J.H."/>
            <person name="Schatz M."/>
            <person name="Brown M.V."/>
            <person name="Kunkel D.D."/>
            <person name="Foster J.S."/>
            <person name="Shick H."/>
            <person name="Christensen S."/>
            <person name="Hou S."/>
            <person name="Wan X."/>
            <person name="Donachie S.P."/>
        </authorList>
    </citation>
    <scope>NUCLEOTIDE SEQUENCE [LARGE SCALE GENOMIC DNA]</scope>
    <source>
        <strain evidence="4">JS</strain>
    </source>
</reference>
<protein>
    <submittedName>
        <fullName evidence="3">Transcriptional regulator</fullName>
    </submittedName>
</protein>
<dbReference type="OrthoDB" id="9815501at2"/>
<evidence type="ECO:0000313" key="3">
    <source>
        <dbReference type="EMBL" id="AGY59061.1"/>
    </source>
</evidence>